<proteinExistence type="predicted"/>
<reference evidence="1" key="1">
    <citation type="journal article" date="2011" name="J. Bacteriol.">
        <title>Genome Sequence of an Erwinia amylovora Strain with Pathogenicity Restricted to Rubus Plants.</title>
        <authorList>
            <person name="Powney R."/>
            <person name="Smits T.H."/>
            <person name="Sawbridge T."/>
            <person name="Frey B."/>
            <person name="Blom J."/>
            <person name="Frey J.E."/>
            <person name="Plummer K.M."/>
            <person name="Beer S.V."/>
            <person name="Luck J."/>
            <person name="Duffy B."/>
            <person name="Rodoni B."/>
        </authorList>
    </citation>
    <scope>NUCLEOTIDE SEQUENCE</scope>
    <source>
        <strain evidence="1">ATCC BAA-2158</strain>
    </source>
</reference>
<protein>
    <submittedName>
        <fullName evidence="1">Uncharacterized protein</fullName>
    </submittedName>
</protein>
<gene>
    <name evidence="1" type="ORF">EAIL5_2916</name>
</gene>
<accession>E5B8D1</accession>
<dbReference type="EMBL" id="FR719195">
    <property type="protein sequence ID" value="CBX81736.1"/>
    <property type="molecule type" value="Genomic_DNA"/>
</dbReference>
<sequence>MMCRGVNHGSQAAPAAGCCAIALLRAGSLKKAMKKNFGQILADNITAVSSGIVSHLSDKIIMTTLVAGSAETSMV</sequence>
<organism evidence="1">
    <name type="scientific">Erwinia amylovora ATCC BAA-2158</name>
    <dbReference type="NCBI Taxonomy" id="889211"/>
    <lineage>
        <taxon>Bacteria</taxon>
        <taxon>Pseudomonadati</taxon>
        <taxon>Pseudomonadota</taxon>
        <taxon>Gammaproteobacteria</taxon>
        <taxon>Enterobacterales</taxon>
        <taxon>Erwiniaceae</taxon>
        <taxon>Erwinia</taxon>
    </lineage>
</organism>
<name>E5B8D1_ERWAM</name>
<evidence type="ECO:0000313" key="1">
    <source>
        <dbReference type="EMBL" id="CBX81736.1"/>
    </source>
</evidence>
<dbReference type="AlphaFoldDB" id="E5B8D1"/>